<gene>
    <name evidence="4" type="primary">htrA</name>
    <name evidence="4" type="ORF">GCM10011509_22400</name>
</gene>
<keyword evidence="2" id="KW-0378">Hydrolase</keyword>
<dbReference type="Gene3D" id="2.40.10.120">
    <property type="match status" value="1"/>
</dbReference>
<organism evidence="4 5">
    <name type="scientific">Ornithinimicrobium pekingense</name>
    <dbReference type="NCBI Taxonomy" id="384677"/>
    <lineage>
        <taxon>Bacteria</taxon>
        <taxon>Bacillati</taxon>
        <taxon>Actinomycetota</taxon>
        <taxon>Actinomycetes</taxon>
        <taxon>Micrococcales</taxon>
        <taxon>Ornithinimicrobiaceae</taxon>
        <taxon>Ornithinimicrobium</taxon>
    </lineage>
</organism>
<dbReference type="PRINTS" id="PR00834">
    <property type="entry name" value="PROTEASES2C"/>
</dbReference>
<dbReference type="InterPro" id="IPR001940">
    <property type="entry name" value="Peptidase_S1C"/>
</dbReference>
<dbReference type="GO" id="GO:0006508">
    <property type="term" value="P:proteolysis"/>
    <property type="evidence" value="ECO:0007669"/>
    <property type="project" value="UniProtKB-KW"/>
</dbReference>
<dbReference type="InterPro" id="IPR001478">
    <property type="entry name" value="PDZ"/>
</dbReference>
<dbReference type="Pfam" id="PF13365">
    <property type="entry name" value="Trypsin_2"/>
    <property type="match status" value="1"/>
</dbReference>
<dbReference type="Proteomes" id="UP000662111">
    <property type="component" value="Unassembled WGS sequence"/>
</dbReference>
<dbReference type="PROSITE" id="PS50106">
    <property type="entry name" value="PDZ"/>
    <property type="match status" value="1"/>
</dbReference>
<dbReference type="SUPFAM" id="SSF50156">
    <property type="entry name" value="PDZ domain-like"/>
    <property type="match status" value="1"/>
</dbReference>
<dbReference type="SUPFAM" id="SSF50494">
    <property type="entry name" value="Trypsin-like serine proteases"/>
    <property type="match status" value="1"/>
</dbReference>
<protein>
    <submittedName>
        <fullName evidence="4">Serine protease</fullName>
    </submittedName>
</protein>
<proteinExistence type="predicted"/>
<accession>A0ABQ2F9T0</accession>
<dbReference type="RefSeq" id="WP_022920109.1">
    <property type="nucleotide sequence ID" value="NZ_BMLB01000004.1"/>
</dbReference>
<dbReference type="SMART" id="SM00228">
    <property type="entry name" value="PDZ"/>
    <property type="match status" value="1"/>
</dbReference>
<dbReference type="Gene3D" id="2.30.42.10">
    <property type="match status" value="1"/>
</dbReference>
<dbReference type="InterPro" id="IPR051201">
    <property type="entry name" value="Chloro_Bact_Ser_Proteases"/>
</dbReference>
<evidence type="ECO:0000256" key="1">
    <source>
        <dbReference type="ARBA" id="ARBA00022670"/>
    </source>
</evidence>
<evidence type="ECO:0000259" key="3">
    <source>
        <dbReference type="PROSITE" id="PS50106"/>
    </source>
</evidence>
<dbReference type="InterPro" id="IPR036034">
    <property type="entry name" value="PDZ_sf"/>
</dbReference>
<dbReference type="EMBL" id="BMLB01000004">
    <property type="protein sequence ID" value="GGK73325.1"/>
    <property type="molecule type" value="Genomic_DNA"/>
</dbReference>
<keyword evidence="1 4" id="KW-0645">Protease</keyword>
<name>A0ABQ2F9T0_9MICO</name>
<dbReference type="Pfam" id="PF13180">
    <property type="entry name" value="PDZ_2"/>
    <property type="match status" value="1"/>
</dbReference>
<evidence type="ECO:0000256" key="2">
    <source>
        <dbReference type="ARBA" id="ARBA00022801"/>
    </source>
</evidence>
<evidence type="ECO:0000313" key="4">
    <source>
        <dbReference type="EMBL" id="GGK73325.1"/>
    </source>
</evidence>
<dbReference type="PANTHER" id="PTHR43343:SF3">
    <property type="entry name" value="PROTEASE DO-LIKE 8, CHLOROPLASTIC"/>
    <property type="match status" value="1"/>
</dbReference>
<sequence>MSMDVLQALEDTARTTLERVGPSVVSIGRSGRGTGYVVGEGRVLTNAHNLRDRTTQVGFTDGRRVQGNVVGSDLDGDLVVLDVDTGDAPALVWGADAARTGDVVLSVTAGGHLLRVTWGQVTGVERGFRGPRGRPVHGALEHTAPAARGSSGAPLLDRAGGVVGVSTHRLEHGFYLARAADAALQEAVAGMQQGRRLEPVRLGVALAPSDVARRLRQAVGLADREGVLVRTVVDGSPADAAGLAVGDLLVGAGGRALHTPDDLIAVLDGLRPGDELRIEVIRGESPTEVTVRFEADDGS</sequence>
<dbReference type="InterPro" id="IPR009003">
    <property type="entry name" value="Peptidase_S1_PA"/>
</dbReference>
<evidence type="ECO:0000313" key="5">
    <source>
        <dbReference type="Proteomes" id="UP000662111"/>
    </source>
</evidence>
<keyword evidence="5" id="KW-1185">Reference proteome</keyword>
<dbReference type="GO" id="GO:0008233">
    <property type="term" value="F:peptidase activity"/>
    <property type="evidence" value="ECO:0007669"/>
    <property type="project" value="UniProtKB-KW"/>
</dbReference>
<dbReference type="PANTHER" id="PTHR43343">
    <property type="entry name" value="PEPTIDASE S12"/>
    <property type="match status" value="1"/>
</dbReference>
<comment type="caution">
    <text evidence="4">The sequence shown here is derived from an EMBL/GenBank/DDBJ whole genome shotgun (WGS) entry which is preliminary data.</text>
</comment>
<feature type="domain" description="PDZ" evidence="3">
    <location>
        <begin position="181"/>
        <end position="284"/>
    </location>
</feature>
<reference evidence="5" key="1">
    <citation type="journal article" date="2019" name="Int. J. Syst. Evol. Microbiol.">
        <title>The Global Catalogue of Microorganisms (GCM) 10K type strain sequencing project: providing services to taxonomists for standard genome sequencing and annotation.</title>
        <authorList>
            <consortium name="The Broad Institute Genomics Platform"/>
            <consortium name="The Broad Institute Genome Sequencing Center for Infectious Disease"/>
            <person name="Wu L."/>
            <person name="Ma J."/>
        </authorList>
    </citation>
    <scope>NUCLEOTIDE SEQUENCE [LARGE SCALE GENOMIC DNA]</scope>
    <source>
        <strain evidence="5">CGMCC 1.5362</strain>
    </source>
</reference>